<organism evidence="2 3">
    <name type="scientific">Dentiscutata erythropus</name>
    <dbReference type="NCBI Taxonomy" id="1348616"/>
    <lineage>
        <taxon>Eukaryota</taxon>
        <taxon>Fungi</taxon>
        <taxon>Fungi incertae sedis</taxon>
        <taxon>Mucoromycota</taxon>
        <taxon>Glomeromycotina</taxon>
        <taxon>Glomeromycetes</taxon>
        <taxon>Diversisporales</taxon>
        <taxon>Gigasporaceae</taxon>
        <taxon>Dentiscutata</taxon>
    </lineage>
</organism>
<evidence type="ECO:0000313" key="3">
    <source>
        <dbReference type="Proteomes" id="UP000789405"/>
    </source>
</evidence>
<protein>
    <submittedName>
        <fullName evidence="2">10341_t:CDS:1</fullName>
    </submittedName>
</protein>
<comment type="caution">
    <text evidence="2">The sequence shown here is derived from an EMBL/GenBank/DDBJ whole genome shotgun (WGS) entry which is preliminary data.</text>
</comment>
<accession>A0A9N9JXT6</accession>
<dbReference type="Proteomes" id="UP000789405">
    <property type="component" value="Unassembled WGS sequence"/>
</dbReference>
<dbReference type="EMBL" id="CAJVPY010033306">
    <property type="protein sequence ID" value="CAG8798815.1"/>
    <property type="molecule type" value="Genomic_DNA"/>
</dbReference>
<feature type="region of interest" description="Disordered" evidence="1">
    <location>
        <begin position="36"/>
        <end position="88"/>
    </location>
</feature>
<sequence>SRPPKKFHKGENFTPSIQQMDSKLRRLLVNSLKKQSDYEKKQISNEKTRNSKIPNNVFNNNASNNASNNVSNNVSNDASNNVSNNISNNVSIQKPTEKMDETHKKSEFSVIVNYGPQCINIECQQSATLAYLKLIAETQFSLISIENLQYRNIKGTVINIHSEDDWNVAKWEMNKENNDRIEVYIQP</sequence>
<gene>
    <name evidence="2" type="ORF">DERYTH_LOCUS22950</name>
</gene>
<evidence type="ECO:0000313" key="2">
    <source>
        <dbReference type="EMBL" id="CAG8798815.1"/>
    </source>
</evidence>
<dbReference type="Gene3D" id="3.10.20.90">
    <property type="entry name" value="Phosphatidylinositol 3-kinase Catalytic Subunit, Chain A, domain 1"/>
    <property type="match status" value="1"/>
</dbReference>
<reference evidence="2" key="1">
    <citation type="submission" date="2021-06" db="EMBL/GenBank/DDBJ databases">
        <authorList>
            <person name="Kallberg Y."/>
            <person name="Tangrot J."/>
            <person name="Rosling A."/>
        </authorList>
    </citation>
    <scope>NUCLEOTIDE SEQUENCE</scope>
    <source>
        <strain evidence="2">MA453B</strain>
    </source>
</reference>
<evidence type="ECO:0000256" key="1">
    <source>
        <dbReference type="SAM" id="MobiDB-lite"/>
    </source>
</evidence>
<dbReference type="AlphaFoldDB" id="A0A9N9JXT6"/>
<feature type="compositionally biased region" description="Low complexity" evidence="1">
    <location>
        <begin position="55"/>
        <end position="88"/>
    </location>
</feature>
<keyword evidence="3" id="KW-1185">Reference proteome</keyword>
<proteinExistence type="predicted"/>
<feature type="compositionally biased region" description="Basic and acidic residues" evidence="1">
    <location>
        <begin position="36"/>
        <end position="49"/>
    </location>
</feature>
<name>A0A9N9JXT6_9GLOM</name>
<feature type="non-terminal residue" evidence="2">
    <location>
        <position position="187"/>
    </location>
</feature>